<name>A0A212T0H3_9MICO</name>
<evidence type="ECO:0000313" key="10">
    <source>
        <dbReference type="Proteomes" id="UP000198122"/>
    </source>
</evidence>
<accession>A0A212T0H3</accession>
<evidence type="ECO:0000256" key="1">
    <source>
        <dbReference type="ARBA" id="ARBA00000832"/>
    </source>
</evidence>
<dbReference type="PANTHER" id="PTHR11054">
    <property type="entry name" value="6-PHOSPHOGLUCONOLACTONASE"/>
    <property type="match status" value="1"/>
</dbReference>
<proteinExistence type="inferred from homology"/>
<dbReference type="GO" id="GO:0005975">
    <property type="term" value="P:carbohydrate metabolic process"/>
    <property type="evidence" value="ECO:0007669"/>
    <property type="project" value="UniProtKB-UniRule"/>
</dbReference>
<evidence type="ECO:0000256" key="5">
    <source>
        <dbReference type="ARBA" id="ARBA00013198"/>
    </source>
</evidence>
<evidence type="ECO:0000256" key="3">
    <source>
        <dbReference type="ARBA" id="ARBA00004961"/>
    </source>
</evidence>
<evidence type="ECO:0000313" key="9">
    <source>
        <dbReference type="EMBL" id="SNC59505.1"/>
    </source>
</evidence>
<evidence type="ECO:0000256" key="7">
    <source>
        <dbReference type="RuleBase" id="RU365095"/>
    </source>
</evidence>
<keyword evidence="7" id="KW-0378">Hydrolase</keyword>
<evidence type="ECO:0000256" key="4">
    <source>
        <dbReference type="ARBA" id="ARBA00010662"/>
    </source>
</evidence>
<comment type="catalytic activity">
    <reaction evidence="1 7">
        <text>6-phospho-D-glucono-1,5-lactone + H2O = 6-phospho-D-gluconate + H(+)</text>
        <dbReference type="Rhea" id="RHEA:12556"/>
        <dbReference type="ChEBI" id="CHEBI:15377"/>
        <dbReference type="ChEBI" id="CHEBI:15378"/>
        <dbReference type="ChEBI" id="CHEBI:57955"/>
        <dbReference type="ChEBI" id="CHEBI:58759"/>
        <dbReference type="EC" id="3.1.1.31"/>
    </reaction>
</comment>
<dbReference type="UniPathway" id="UPA00115">
    <property type="reaction ID" value="UER00409"/>
</dbReference>
<comment type="pathway">
    <text evidence="3 7">Carbohydrate degradation; pentose phosphate pathway; D-ribulose 5-phosphate from D-glucose 6-phosphate (oxidative stage): step 2/3.</text>
</comment>
<dbReference type="Pfam" id="PF01182">
    <property type="entry name" value="Glucosamine_iso"/>
    <property type="match status" value="1"/>
</dbReference>
<comment type="similarity">
    <text evidence="4 7">Belongs to the glucosamine/galactosamine-6-phosphate isomerase family. 6-phosphogluconolactonase subfamily.</text>
</comment>
<dbReference type="Proteomes" id="UP000198122">
    <property type="component" value="Unassembled WGS sequence"/>
</dbReference>
<dbReference type="Gene3D" id="3.40.50.1360">
    <property type="match status" value="1"/>
</dbReference>
<dbReference type="GO" id="GO:0017057">
    <property type="term" value="F:6-phosphogluconolactonase activity"/>
    <property type="evidence" value="ECO:0007669"/>
    <property type="project" value="UniProtKB-UniRule"/>
</dbReference>
<dbReference type="EC" id="3.1.1.31" evidence="5 7"/>
<dbReference type="SUPFAM" id="SSF100950">
    <property type="entry name" value="NagB/RpiA/CoA transferase-like"/>
    <property type="match status" value="1"/>
</dbReference>
<dbReference type="InterPro" id="IPR006148">
    <property type="entry name" value="Glc/Gal-6P_isomerase"/>
</dbReference>
<dbReference type="InterPro" id="IPR039104">
    <property type="entry name" value="6PGL"/>
</dbReference>
<evidence type="ECO:0000256" key="2">
    <source>
        <dbReference type="ARBA" id="ARBA00002681"/>
    </source>
</evidence>
<dbReference type="PANTHER" id="PTHR11054:SF0">
    <property type="entry name" value="6-PHOSPHOGLUCONOLACTONASE"/>
    <property type="match status" value="1"/>
</dbReference>
<dbReference type="RefSeq" id="WP_088817141.1">
    <property type="nucleotide sequence ID" value="NZ_FYEZ01000001.1"/>
</dbReference>
<dbReference type="AlphaFoldDB" id="A0A212T0H3"/>
<feature type="domain" description="Glucosamine/galactosamine-6-phosphate isomerase" evidence="8">
    <location>
        <begin position="18"/>
        <end position="220"/>
    </location>
</feature>
<keyword evidence="10" id="KW-1185">Reference proteome</keyword>
<dbReference type="OrthoDB" id="9810967at2"/>
<dbReference type="EMBL" id="FYEZ01000001">
    <property type="protein sequence ID" value="SNC59505.1"/>
    <property type="molecule type" value="Genomic_DNA"/>
</dbReference>
<evidence type="ECO:0000256" key="6">
    <source>
        <dbReference type="ARBA" id="ARBA00020337"/>
    </source>
</evidence>
<dbReference type="InterPro" id="IPR037171">
    <property type="entry name" value="NagB/RpiA_transferase-like"/>
</dbReference>
<reference evidence="9 10" key="1">
    <citation type="submission" date="2017-06" db="EMBL/GenBank/DDBJ databases">
        <authorList>
            <person name="Kim H.J."/>
            <person name="Triplett B.A."/>
        </authorList>
    </citation>
    <scope>NUCLEOTIDE SEQUENCE [LARGE SCALE GENOMIC DNA]</scope>
    <source>
        <strain evidence="9 10">DSM 22179</strain>
    </source>
</reference>
<organism evidence="9 10">
    <name type="scientific">Kytococcus aerolatus</name>
    <dbReference type="NCBI Taxonomy" id="592308"/>
    <lineage>
        <taxon>Bacteria</taxon>
        <taxon>Bacillati</taxon>
        <taxon>Actinomycetota</taxon>
        <taxon>Actinomycetes</taxon>
        <taxon>Micrococcales</taxon>
        <taxon>Kytococcaceae</taxon>
        <taxon>Kytococcus</taxon>
    </lineage>
</organism>
<comment type="function">
    <text evidence="2 7">Hydrolysis of 6-phosphogluconolactone to 6-phosphogluconate.</text>
</comment>
<protein>
    <recommendedName>
        <fullName evidence="6 7">6-phosphogluconolactonase</fullName>
        <shortName evidence="7">6PGL</shortName>
        <ecNumber evidence="5 7">3.1.1.31</ecNumber>
    </recommendedName>
</protein>
<gene>
    <name evidence="7" type="primary">pgl</name>
    <name evidence="9" type="ORF">SAMN05445756_0079</name>
</gene>
<dbReference type="InterPro" id="IPR005900">
    <property type="entry name" value="6-phosphogluconolactonase_DevB"/>
</dbReference>
<sequence>MNPRPTTPEVTVRPDERTTARTLVDALLEQVADREDPHVGLTGGSMGVEVAREIGARWATDETAAALLDRTHWWFSDERFLPEGHADRNDTQVLEALGTRPAPERWHVLAPAPGDDPSRDEAEAAAVDQAAELAMVPRHEGLPSLDLLVLGVGPDCHVASLFPGHPDSAVHDRWTTAVDDSPKPPPVRVSFTMPVIRAAEQVWLVACGEGKAEALAGAREAFAGCASTTVAARAGEPLDRPAGWAQGRTATRWFLDEAAAARLPAA</sequence>
<dbReference type="NCBIfam" id="TIGR01198">
    <property type="entry name" value="pgl"/>
    <property type="match status" value="1"/>
</dbReference>
<evidence type="ECO:0000259" key="8">
    <source>
        <dbReference type="Pfam" id="PF01182"/>
    </source>
</evidence>
<dbReference type="GO" id="GO:0006098">
    <property type="term" value="P:pentose-phosphate shunt"/>
    <property type="evidence" value="ECO:0007669"/>
    <property type="project" value="UniProtKB-UniPathway"/>
</dbReference>